<protein>
    <submittedName>
        <fullName evidence="10">TLC domain-containing protein</fullName>
    </submittedName>
</protein>
<dbReference type="GO" id="GO:0046513">
    <property type="term" value="P:ceramide biosynthetic process"/>
    <property type="evidence" value="ECO:0007669"/>
    <property type="project" value="InterPro"/>
</dbReference>
<feature type="transmembrane region" description="Helical" evidence="8">
    <location>
        <begin position="45"/>
        <end position="62"/>
    </location>
</feature>
<feature type="region of interest" description="Disordered" evidence="7">
    <location>
        <begin position="82"/>
        <end position="108"/>
    </location>
</feature>
<comment type="caution">
    <text evidence="10">The sequence shown here is derived from an EMBL/GenBank/DDBJ whole genome shotgun (WGS) entry which is preliminary data.</text>
</comment>
<comment type="similarity">
    <text evidence="2">Belongs to the sphingosine N-acyltransferase family.</text>
</comment>
<feature type="transmembrane region" description="Helical" evidence="8">
    <location>
        <begin position="198"/>
        <end position="216"/>
    </location>
</feature>
<evidence type="ECO:0000256" key="5">
    <source>
        <dbReference type="ARBA" id="ARBA00023136"/>
    </source>
</evidence>
<feature type="domain" description="TLC" evidence="9">
    <location>
        <begin position="115"/>
        <end position="331"/>
    </location>
</feature>
<dbReference type="PROSITE" id="PS50922">
    <property type="entry name" value="TLC"/>
    <property type="match status" value="1"/>
</dbReference>
<accession>A0AAD7GL98</accession>
<evidence type="ECO:0000256" key="3">
    <source>
        <dbReference type="ARBA" id="ARBA00022692"/>
    </source>
</evidence>
<feature type="transmembrane region" description="Helical" evidence="8">
    <location>
        <begin position="252"/>
        <end position="280"/>
    </location>
</feature>
<name>A0AAD7GL98_MYCRO</name>
<gene>
    <name evidence="10" type="ORF">B0H17DRAFT_1158055</name>
</gene>
<organism evidence="10 11">
    <name type="scientific">Mycena rosella</name>
    <name type="common">Pink bonnet</name>
    <name type="synonym">Agaricus rosellus</name>
    <dbReference type="NCBI Taxonomy" id="1033263"/>
    <lineage>
        <taxon>Eukaryota</taxon>
        <taxon>Fungi</taxon>
        <taxon>Dikarya</taxon>
        <taxon>Basidiomycota</taxon>
        <taxon>Agaricomycotina</taxon>
        <taxon>Agaricomycetes</taxon>
        <taxon>Agaricomycetidae</taxon>
        <taxon>Agaricales</taxon>
        <taxon>Marasmiineae</taxon>
        <taxon>Mycenaceae</taxon>
        <taxon>Mycena</taxon>
    </lineage>
</organism>
<dbReference type="Pfam" id="PF03798">
    <property type="entry name" value="TRAM_LAG1_CLN8"/>
    <property type="match status" value="1"/>
</dbReference>
<dbReference type="PANTHER" id="PTHR12560">
    <property type="entry name" value="LONGEVITY ASSURANCE FACTOR 1 LAG1"/>
    <property type="match status" value="1"/>
</dbReference>
<keyword evidence="5 6" id="KW-0472">Membrane</keyword>
<proteinExistence type="inferred from homology"/>
<dbReference type="GO" id="GO:0050291">
    <property type="term" value="F:sphingosine N-acyltransferase activity"/>
    <property type="evidence" value="ECO:0007669"/>
    <property type="project" value="InterPro"/>
</dbReference>
<comment type="subcellular location">
    <subcellularLocation>
        <location evidence="1">Membrane</location>
        <topology evidence="1">Multi-pass membrane protein</topology>
    </subcellularLocation>
</comment>
<evidence type="ECO:0000256" key="1">
    <source>
        <dbReference type="ARBA" id="ARBA00004141"/>
    </source>
</evidence>
<feature type="transmembrane region" description="Helical" evidence="8">
    <location>
        <begin position="300"/>
        <end position="320"/>
    </location>
</feature>
<keyword evidence="3 6" id="KW-0812">Transmembrane</keyword>
<evidence type="ECO:0000256" key="4">
    <source>
        <dbReference type="ARBA" id="ARBA00022989"/>
    </source>
</evidence>
<evidence type="ECO:0000313" key="10">
    <source>
        <dbReference type="EMBL" id="KAJ7700033.1"/>
    </source>
</evidence>
<dbReference type="Proteomes" id="UP001221757">
    <property type="component" value="Unassembled WGS sequence"/>
</dbReference>
<evidence type="ECO:0000256" key="8">
    <source>
        <dbReference type="SAM" id="Phobius"/>
    </source>
</evidence>
<dbReference type="AlphaFoldDB" id="A0AAD7GL98"/>
<dbReference type="SMART" id="SM00724">
    <property type="entry name" value="TLC"/>
    <property type="match status" value="1"/>
</dbReference>
<keyword evidence="4 8" id="KW-1133">Transmembrane helix</keyword>
<evidence type="ECO:0000313" key="11">
    <source>
        <dbReference type="Proteomes" id="UP001221757"/>
    </source>
</evidence>
<dbReference type="PANTHER" id="PTHR12560:SF0">
    <property type="entry name" value="LD18904P"/>
    <property type="match status" value="1"/>
</dbReference>
<keyword evidence="11" id="KW-1185">Reference proteome</keyword>
<evidence type="ECO:0000259" key="9">
    <source>
        <dbReference type="PROSITE" id="PS50922"/>
    </source>
</evidence>
<evidence type="ECO:0000256" key="2">
    <source>
        <dbReference type="ARBA" id="ARBA00009808"/>
    </source>
</evidence>
<sequence length="345" mass="39983">MLSSSEDWLPPYLAPFFTLSYRTDTPAEPDSFPDSAYYTTGSHDVWLILTCIAAMAVLRDVLRLGVFEPFARWKLARDMDSKRSKRAMNGNGNGNGTANGHANGPSKKELRHMNRSVMRFAEQGWSAVYYPLQWSFGLYVNYYLPTRIFEPTNLWLDYPHIPLAAPVKFYYLTQSAFYMHQVLILNAEARRKDHWQMMAHHVITVFLMGASYFFNFTRVGCLTMVIMDWCDIFLPIAKMCRYLDCSQIVCDSLFGLFLVSWFVTRHVLFIFVIVSTYTDLPRLVPFEWSPHLGRFLSREYWIIFCACLTALQIIQVVWFGTICRVAWRVLTTSEGASDDRSDEEG</sequence>
<evidence type="ECO:0000256" key="6">
    <source>
        <dbReference type="PROSITE-ProRule" id="PRU00205"/>
    </source>
</evidence>
<dbReference type="EMBL" id="JARKIE010000021">
    <property type="protein sequence ID" value="KAJ7700033.1"/>
    <property type="molecule type" value="Genomic_DNA"/>
</dbReference>
<dbReference type="GO" id="GO:0016020">
    <property type="term" value="C:membrane"/>
    <property type="evidence" value="ECO:0007669"/>
    <property type="project" value="UniProtKB-SubCell"/>
</dbReference>
<dbReference type="InterPro" id="IPR016439">
    <property type="entry name" value="Lag1/Lac1-like"/>
</dbReference>
<dbReference type="PIRSF" id="PIRSF005225">
    <property type="entry name" value="LAG1_LAC1"/>
    <property type="match status" value="1"/>
</dbReference>
<dbReference type="InterPro" id="IPR006634">
    <property type="entry name" value="TLC-dom"/>
</dbReference>
<evidence type="ECO:0000256" key="7">
    <source>
        <dbReference type="SAM" id="MobiDB-lite"/>
    </source>
</evidence>
<reference evidence="10" key="1">
    <citation type="submission" date="2023-03" db="EMBL/GenBank/DDBJ databases">
        <title>Massive genome expansion in bonnet fungi (Mycena s.s.) driven by repeated elements and novel gene families across ecological guilds.</title>
        <authorList>
            <consortium name="Lawrence Berkeley National Laboratory"/>
            <person name="Harder C.B."/>
            <person name="Miyauchi S."/>
            <person name="Viragh M."/>
            <person name="Kuo A."/>
            <person name="Thoen E."/>
            <person name="Andreopoulos B."/>
            <person name="Lu D."/>
            <person name="Skrede I."/>
            <person name="Drula E."/>
            <person name="Henrissat B."/>
            <person name="Morin E."/>
            <person name="Kohler A."/>
            <person name="Barry K."/>
            <person name="LaButti K."/>
            <person name="Morin E."/>
            <person name="Salamov A."/>
            <person name="Lipzen A."/>
            <person name="Mereny Z."/>
            <person name="Hegedus B."/>
            <person name="Baldrian P."/>
            <person name="Stursova M."/>
            <person name="Weitz H."/>
            <person name="Taylor A."/>
            <person name="Grigoriev I.V."/>
            <person name="Nagy L.G."/>
            <person name="Martin F."/>
            <person name="Kauserud H."/>
        </authorList>
    </citation>
    <scope>NUCLEOTIDE SEQUENCE</scope>
    <source>
        <strain evidence="10">CBHHK067</strain>
    </source>
</reference>